<gene>
    <name evidence="6" type="ORF">INT45_001166</name>
</gene>
<keyword evidence="3" id="KW-0805">Transcription regulation</keyword>
<dbReference type="PANTHER" id="PTHR13130:SF4">
    <property type="entry name" value="MEDIATOR OF RNA POLYMERASE II TRANSCRIPTION SUBUNIT 27"/>
    <property type="match status" value="1"/>
</dbReference>
<keyword evidence="7" id="KW-1185">Reference proteome</keyword>
<evidence type="ECO:0000256" key="1">
    <source>
        <dbReference type="ARBA" id="ARBA00004123"/>
    </source>
</evidence>
<comment type="similarity">
    <text evidence="2">Belongs to the Mediator complex subunit 27 family.</text>
</comment>
<protein>
    <recommendedName>
        <fullName evidence="8">Mediator of RNA polymerase II transcription subunit 27</fullName>
    </recommendedName>
</protein>
<evidence type="ECO:0000256" key="5">
    <source>
        <dbReference type="ARBA" id="ARBA00023242"/>
    </source>
</evidence>
<evidence type="ECO:0000256" key="4">
    <source>
        <dbReference type="ARBA" id="ARBA00023163"/>
    </source>
</evidence>
<dbReference type="GO" id="GO:0006357">
    <property type="term" value="P:regulation of transcription by RNA polymerase II"/>
    <property type="evidence" value="ECO:0007669"/>
    <property type="project" value="TreeGrafter"/>
</dbReference>
<keyword evidence="5" id="KW-0539">Nucleus</keyword>
<keyword evidence="4" id="KW-0804">Transcription</keyword>
<dbReference type="InterPro" id="IPR021627">
    <property type="entry name" value="Mediator_Med27"/>
</dbReference>
<sequence>MTDTSRSLGEIEQDIVKINETLATISEVRSALKDFTSLVLQETKGPNYVHAFGDRLNHVKRGLNRLAAESEVLKGGLSYAQVAANKTYHWPTIKNAVENNAAAEERRQAENNAGRPKDPCLVIKKNTDQALKQLSHVVLEKKSLSTTPNYITTQINEWLAHEKPNHVEISVHFNKPECDTVSGSSCSFTVTVLKALTATLEVDYYRASDTITFHRYEVNSSTNRPPHQEQPLVFQKLNVLADMAFQDMSVLPAREAISSILHWIASYYNLFTEPCFRCHRRLQFDSPHYKYLPPMVRTWIRRKVDYMEPDREMPQAYTTAGIAYHMLCFVAATKVASKVAQ</sequence>
<dbReference type="Proteomes" id="UP000646827">
    <property type="component" value="Unassembled WGS sequence"/>
</dbReference>
<proteinExistence type="inferred from homology"/>
<evidence type="ECO:0000256" key="3">
    <source>
        <dbReference type="ARBA" id="ARBA00023015"/>
    </source>
</evidence>
<name>A0A8H7S500_9FUNG</name>
<dbReference type="EMBL" id="JAEPRB010000103">
    <property type="protein sequence ID" value="KAG2221641.1"/>
    <property type="molecule type" value="Genomic_DNA"/>
</dbReference>
<evidence type="ECO:0000256" key="2">
    <source>
        <dbReference type="ARBA" id="ARBA00008048"/>
    </source>
</evidence>
<organism evidence="6 7">
    <name type="scientific">Circinella minor</name>
    <dbReference type="NCBI Taxonomy" id="1195481"/>
    <lineage>
        <taxon>Eukaryota</taxon>
        <taxon>Fungi</taxon>
        <taxon>Fungi incertae sedis</taxon>
        <taxon>Mucoromycota</taxon>
        <taxon>Mucoromycotina</taxon>
        <taxon>Mucoromycetes</taxon>
        <taxon>Mucorales</taxon>
        <taxon>Lichtheimiaceae</taxon>
        <taxon>Circinella</taxon>
    </lineage>
</organism>
<reference evidence="6 7" key="1">
    <citation type="submission" date="2020-12" db="EMBL/GenBank/DDBJ databases">
        <title>Metabolic potential, ecology and presence of endohyphal bacteria is reflected in genomic diversity of Mucoromycotina.</title>
        <authorList>
            <person name="Muszewska A."/>
            <person name="Okrasinska A."/>
            <person name="Steczkiewicz K."/>
            <person name="Drgas O."/>
            <person name="Orlowska M."/>
            <person name="Perlinska-Lenart U."/>
            <person name="Aleksandrzak-Piekarczyk T."/>
            <person name="Szatraj K."/>
            <person name="Zielenkiewicz U."/>
            <person name="Pilsyk S."/>
            <person name="Malc E."/>
            <person name="Mieczkowski P."/>
            <person name="Kruszewska J.S."/>
            <person name="Biernat P."/>
            <person name="Pawlowska J."/>
        </authorList>
    </citation>
    <scope>NUCLEOTIDE SEQUENCE [LARGE SCALE GENOMIC DNA]</scope>
    <source>
        <strain evidence="6 7">CBS 142.35</strain>
    </source>
</reference>
<dbReference type="GO" id="GO:0003713">
    <property type="term" value="F:transcription coactivator activity"/>
    <property type="evidence" value="ECO:0007669"/>
    <property type="project" value="TreeGrafter"/>
</dbReference>
<dbReference type="AlphaFoldDB" id="A0A8H7S500"/>
<evidence type="ECO:0000313" key="6">
    <source>
        <dbReference type="EMBL" id="KAG2221641.1"/>
    </source>
</evidence>
<dbReference type="Pfam" id="PF11571">
    <property type="entry name" value="Med27"/>
    <property type="match status" value="1"/>
</dbReference>
<comment type="subcellular location">
    <subcellularLocation>
        <location evidence="1">Nucleus</location>
    </subcellularLocation>
</comment>
<dbReference type="PANTHER" id="PTHR13130">
    <property type="entry name" value="34 KDA TRANSCRIPTIONAL CO-ACTIVATOR-RELATED"/>
    <property type="match status" value="1"/>
</dbReference>
<comment type="caution">
    <text evidence="6">The sequence shown here is derived from an EMBL/GenBank/DDBJ whole genome shotgun (WGS) entry which is preliminary data.</text>
</comment>
<evidence type="ECO:0000313" key="7">
    <source>
        <dbReference type="Proteomes" id="UP000646827"/>
    </source>
</evidence>
<accession>A0A8H7S500</accession>
<evidence type="ECO:0008006" key="8">
    <source>
        <dbReference type="Google" id="ProtNLM"/>
    </source>
</evidence>
<dbReference type="GO" id="GO:0016592">
    <property type="term" value="C:mediator complex"/>
    <property type="evidence" value="ECO:0007669"/>
    <property type="project" value="InterPro"/>
</dbReference>
<dbReference type="OrthoDB" id="1868004at2759"/>